<dbReference type="AlphaFoldDB" id="A0A8T0QC08"/>
<sequence length="121" mass="13124">MHVQLDPVVIYVVLKKIDSIGLLGFHGGIYVGRGAWKCRSGTRFFWAELEAYGGTLFFAASKEVVFAAGGRLPTSRNKSDGLSFCPKPAATSRHDFSFSLSNLSCAVKQQSSISTVYLVVT</sequence>
<keyword evidence="2" id="KW-1185">Reference proteome</keyword>
<name>A0A8T0QC08_PANVG</name>
<evidence type="ECO:0000313" key="2">
    <source>
        <dbReference type="Proteomes" id="UP000823388"/>
    </source>
</evidence>
<accession>A0A8T0QC08</accession>
<organism evidence="1 2">
    <name type="scientific">Panicum virgatum</name>
    <name type="common">Blackwell switchgrass</name>
    <dbReference type="NCBI Taxonomy" id="38727"/>
    <lineage>
        <taxon>Eukaryota</taxon>
        <taxon>Viridiplantae</taxon>
        <taxon>Streptophyta</taxon>
        <taxon>Embryophyta</taxon>
        <taxon>Tracheophyta</taxon>
        <taxon>Spermatophyta</taxon>
        <taxon>Magnoliopsida</taxon>
        <taxon>Liliopsida</taxon>
        <taxon>Poales</taxon>
        <taxon>Poaceae</taxon>
        <taxon>PACMAD clade</taxon>
        <taxon>Panicoideae</taxon>
        <taxon>Panicodae</taxon>
        <taxon>Paniceae</taxon>
        <taxon>Panicinae</taxon>
        <taxon>Panicum</taxon>
        <taxon>Panicum sect. Hiantes</taxon>
    </lineage>
</organism>
<dbReference type="EMBL" id="CM029049">
    <property type="protein sequence ID" value="KAG2571460.1"/>
    <property type="molecule type" value="Genomic_DNA"/>
</dbReference>
<dbReference type="Proteomes" id="UP000823388">
    <property type="component" value="Chromosome 7K"/>
</dbReference>
<proteinExistence type="predicted"/>
<evidence type="ECO:0000313" key="1">
    <source>
        <dbReference type="EMBL" id="KAG2571460.1"/>
    </source>
</evidence>
<comment type="caution">
    <text evidence="1">The sequence shown here is derived from an EMBL/GenBank/DDBJ whole genome shotgun (WGS) entry which is preliminary data.</text>
</comment>
<protein>
    <submittedName>
        <fullName evidence="1">Uncharacterized protein</fullName>
    </submittedName>
</protein>
<reference evidence="1" key="1">
    <citation type="submission" date="2020-05" db="EMBL/GenBank/DDBJ databases">
        <title>WGS assembly of Panicum virgatum.</title>
        <authorList>
            <person name="Lovell J.T."/>
            <person name="Jenkins J."/>
            <person name="Shu S."/>
            <person name="Juenger T.E."/>
            <person name="Schmutz J."/>
        </authorList>
    </citation>
    <scope>NUCLEOTIDE SEQUENCE</scope>
    <source>
        <strain evidence="1">AP13</strain>
    </source>
</reference>
<gene>
    <name evidence="1" type="ORF">PVAP13_7KG111165</name>
</gene>